<dbReference type="OrthoDB" id="2836053at2759"/>
<sequence>MILPLEILGLVIAEAWALPLTPFQRLQMATSSLLVSKAFAWEFNRVFCTDIHILTPSHLTHVLRFVLPRFSVAFRSTDSPFSPSEICRSISFLLQVNPHRGNELSHPLWNSILCIMPHLSRSLPNVQRVSVNYHNWWFSDPYLAYLQLPKHVTELDVAFTHSNSFCKERLKKNVSLFADPSFAFPGVKKLTVVGGNRSFVSQLVRACHNAKSVTSDTYKEPVMQMITQETVAPRPKKQFKMNAVLRTT</sequence>
<proteinExistence type="predicted"/>
<name>A0A9P8AST6_9AGAR</name>
<keyword evidence="3" id="KW-1185">Reference proteome</keyword>
<protein>
    <recommendedName>
        <fullName evidence="4">F-box domain-containing protein</fullName>
    </recommendedName>
</protein>
<dbReference type="EMBL" id="MU250537">
    <property type="protein sequence ID" value="KAG7445192.1"/>
    <property type="molecule type" value="Genomic_DNA"/>
</dbReference>
<keyword evidence="1" id="KW-0732">Signal</keyword>
<gene>
    <name evidence="2" type="ORF">BT62DRAFT_932994</name>
</gene>
<dbReference type="AlphaFoldDB" id="A0A9P8AST6"/>
<dbReference type="GeneID" id="66108766"/>
<evidence type="ECO:0000313" key="2">
    <source>
        <dbReference type="EMBL" id="KAG7445192.1"/>
    </source>
</evidence>
<dbReference type="Proteomes" id="UP000812287">
    <property type="component" value="Unassembled WGS sequence"/>
</dbReference>
<feature type="signal peptide" evidence="1">
    <location>
        <begin position="1"/>
        <end position="17"/>
    </location>
</feature>
<accession>A0A9P8AST6</accession>
<dbReference type="RefSeq" id="XP_043038692.1">
    <property type="nucleotide sequence ID" value="XM_043186469.1"/>
</dbReference>
<evidence type="ECO:0008006" key="4">
    <source>
        <dbReference type="Google" id="ProtNLM"/>
    </source>
</evidence>
<reference evidence="2" key="1">
    <citation type="submission" date="2020-11" db="EMBL/GenBank/DDBJ databases">
        <title>Adaptations for nitrogen fixation in a non-lichenized fungal sporocarp promotes dispersal by wood-feeding termites.</title>
        <authorList>
            <consortium name="DOE Joint Genome Institute"/>
            <person name="Koch R.A."/>
            <person name="Yoon G."/>
            <person name="Arayal U."/>
            <person name="Lail K."/>
            <person name="Amirebrahimi M."/>
            <person name="Labutti K."/>
            <person name="Lipzen A."/>
            <person name="Riley R."/>
            <person name="Barry K."/>
            <person name="Henrissat B."/>
            <person name="Grigoriev I.V."/>
            <person name="Herr J.R."/>
            <person name="Aime M.C."/>
        </authorList>
    </citation>
    <scope>NUCLEOTIDE SEQUENCE</scope>
    <source>
        <strain evidence="2">MCA 3950</strain>
    </source>
</reference>
<comment type="caution">
    <text evidence="2">The sequence shown here is derived from an EMBL/GenBank/DDBJ whole genome shotgun (WGS) entry which is preliminary data.</text>
</comment>
<feature type="chain" id="PRO_5040353669" description="F-box domain-containing protein" evidence="1">
    <location>
        <begin position="18"/>
        <end position="248"/>
    </location>
</feature>
<evidence type="ECO:0000256" key="1">
    <source>
        <dbReference type="SAM" id="SignalP"/>
    </source>
</evidence>
<organism evidence="2 3">
    <name type="scientific">Guyanagaster necrorhizus</name>
    <dbReference type="NCBI Taxonomy" id="856835"/>
    <lineage>
        <taxon>Eukaryota</taxon>
        <taxon>Fungi</taxon>
        <taxon>Dikarya</taxon>
        <taxon>Basidiomycota</taxon>
        <taxon>Agaricomycotina</taxon>
        <taxon>Agaricomycetes</taxon>
        <taxon>Agaricomycetidae</taxon>
        <taxon>Agaricales</taxon>
        <taxon>Marasmiineae</taxon>
        <taxon>Physalacriaceae</taxon>
        <taxon>Guyanagaster</taxon>
    </lineage>
</organism>
<evidence type="ECO:0000313" key="3">
    <source>
        <dbReference type="Proteomes" id="UP000812287"/>
    </source>
</evidence>